<evidence type="ECO:0000256" key="5">
    <source>
        <dbReference type="SAM" id="SignalP"/>
    </source>
</evidence>
<dbReference type="PANTHER" id="PTHR35936">
    <property type="entry name" value="MEMBRANE-BOUND LYTIC MUREIN TRANSGLYCOSYLASE F"/>
    <property type="match status" value="1"/>
</dbReference>
<dbReference type="Proteomes" id="UP001055091">
    <property type="component" value="Unassembled WGS sequence"/>
</dbReference>
<comment type="similarity">
    <text evidence="2 4">Belongs to the bacterial solute-binding protein 3 family.</text>
</comment>
<feature type="signal peptide" evidence="5">
    <location>
        <begin position="1"/>
        <end position="22"/>
    </location>
</feature>
<dbReference type="SUPFAM" id="SSF53850">
    <property type="entry name" value="Periplasmic binding protein-like II"/>
    <property type="match status" value="1"/>
</dbReference>
<comment type="subcellular location">
    <subcellularLocation>
        <location evidence="1">Cell envelope</location>
    </subcellularLocation>
</comment>
<gene>
    <name evidence="7" type="ORF">CE91St55_38180</name>
</gene>
<feature type="domain" description="Solute-binding protein family 3/N-terminal" evidence="6">
    <location>
        <begin position="77"/>
        <end position="300"/>
    </location>
</feature>
<accession>A0AA37NL06</accession>
<proteinExistence type="inferred from homology"/>
<evidence type="ECO:0000259" key="6">
    <source>
        <dbReference type="SMART" id="SM00062"/>
    </source>
</evidence>
<dbReference type="SMART" id="SM00062">
    <property type="entry name" value="PBPb"/>
    <property type="match status" value="1"/>
</dbReference>
<protein>
    <recommendedName>
        <fullName evidence="6">Solute-binding protein family 3/N-terminal domain-containing protein</fullName>
    </recommendedName>
</protein>
<evidence type="ECO:0000256" key="3">
    <source>
        <dbReference type="ARBA" id="ARBA00022729"/>
    </source>
</evidence>
<dbReference type="EMBL" id="BQNJ01000001">
    <property type="protein sequence ID" value="GKH01837.1"/>
    <property type="molecule type" value="Genomic_DNA"/>
</dbReference>
<name>A0AA37NL06_9FIRM</name>
<keyword evidence="3 5" id="KW-0732">Signal</keyword>
<dbReference type="InterPro" id="IPR018313">
    <property type="entry name" value="SBP_3_CS"/>
</dbReference>
<dbReference type="RefSeq" id="WP_118042728.1">
    <property type="nucleotide sequence ID" value="NZ_BQNJ01000001.1"/>
</dbReference>
<evidence type="ECO:0000256" key="1">
    <source>
        <dbReference type="ARBA" id="ARBA00004196"/>
    </source>
</evidence>
<evidence type="ECO:0000256" key="2">
    <source>
        <dbReference type="ARBA" id="ARBA00010333"/>
    </source>
</evidence>
<dbReference type="Pfam" id="PF00497">
    <property type="entry name" value="SBP_bac_3"/>
    <property type="match status" value="1"/>
</dbReference>
<dbReference type="AlphaFoldDB" id="A0AA37NL06"/>
<comment type="caution">
    <text evidence="7">The sequence shown here is derived from an EMBL/GenBank/DDBJ whole genome shotgun (WGS) entry which is preliminary data.</text>
</comment>
<reference evidence="7" key="1">
    <citation type="submission" date="2022-01" db="EMBL/GenBank/DDBJ databases">
        <title>Novel bile acid biosynthetic pathways are enriched in the microbiome of centenarians.</title>
        <authorList>
            <person name="Sato Y."/>
            <person name="Atarashi K."/>
            <person name="Plichta R.D."/>
            <person name="Arai Y."/>
            <person name="Sasajima S."/>
            <person name="Kearney M.S."/>
            <person name="Suda W."/>
            <person name="Takeshita K."/>
            <person name="Sasaki T."/>
            <person name="Okamoto S."/>
            <person name="Skelly N.A."/>
            <person name="Okamura Y."/>
            <person name="Vlamakis H."/>
            <person name="Li Y."/>
            <person name="Tanoue T."/>
            <person name="Takei H."/>
            <person name="Nittono H."/>
            <person name="Narushima S."/>
            <person name="Irie J."/>
            <person name="Itoh H."/>
            <person name="Moriya K."/>
            <person name="Sugiura Y."/>
            <person name="Suematsu M."/>
            <person name="Moritoki N."/>
            <person name="Shibata S."/>
            <person name="Littman R.D."/>
            <person name="Fischbach A.M."/>
            <person name="Uwamino Y."/>
            <person name="Inoue T."/>
            <person name="Honda A."/>
            <person name="Hattori M."/>
            <person name="Murai T."/>
            <person name="Xavier J.R."/>
            <person name="Hirose N."/>
            <person name="Honda K."/>
        </authorList>
    </citation>
    <scope>NUCLEOTIDE SEQUENCE</scope>
    <source>
        <strain evidence="7">CE91-St55</strain>
    </source>
</reference>
<evidence type="ECO:0000256" key="4">
    <source>
        <dbReference type="RuleBase" id="RU003744"/>
    </source>
</evidence>
<dbReference type="GO" id="GO:0030313">
    <property type="term" value="C:cell envelope"/>
    <property type="evidence" value="ECO:0007669"/>
    <property type="project" value="UniProtKB-SubCell"/>
</dbReference>
<dbReference type="InterPro" id="IPR001638">
    <property type="entry name" value="Solute-binding_3/MltF_N"/>
</dbReference>
<sequence length="308" mass="34071">MKQKKFWGILVAAVIAVTVLTAGCSGNGGETAGQTSREETIAETVKETTTAAETAKETTMEAASETGQTKEYKLPEKVILGALGTHPPYNYMEDDKLVGYEVDIWNEIAKRNGFELEYTTAQLSGLFGMLETGKIDTILSQITITDERKEKYDFTTPYMYNPGGWLINKDSDDVETIQDLYGKSAAVVTGSVDIQMYENAAPNGEIEIVIFQEYSAAIKAVESGRVFAVGTAIPQGKYMLKSDPSLNLKLSGYNGITQVNGFPMNRERDDDLLEAASKTIEDMREEGLLKELSMKWFDMDTTVEKQEY</sequence>
<dbReference type="Gene3D" id="3.40.190.10">
    <property type="entry name" value="Periplasmic binding protein-like II"/>
    <property type="match status" value="2"/>
</dbReference>
<dbReference type="PROSITE" id="PS51257">
    <property type="entry name" value="PROKAR_LIPOPROTEIN"/>
    <property type="match status" value="1"/>
</dbReference>
<dbReference type="PROSITE" id="PS01039">
    <property type="entry name" value="SBP_BACTERIAL_3"/>
    <property type="match status" value="1"/>
</dbReference>
<dbReference type="PANTHER" id="PTHR35936:SF19">
    <property type="entry name" value="AMINO-ACID-BINDING PROTEIN YXEM-RELATED"/>
    <property type="match status" value="1"/>
</dbReference>
<organism evidence="7 8">
    <name type="scientific">Hungatella hathewayi</name>
    <dbReference type="NCBI Taxonomy" id="154046"/>
    <lineage>
        <taxon>Bacteria</taxon>
        <taxon>Bacillati</taxon>
        <taxon>Bacillota</taxon>
        <taxon>Clostridia</taxon>
        <taxon>Lachnospirales</taxon>
        <taxon>Lachnospiraceae</taxon>
        <taxon>Hungatella</taxon>
    </lineage>
</organism>
<evidence type="ECO:0000313" key="8">
    <source>
        <dbReference type="Proteomes" id="UP001055091"/>
    </source>
</evidence>
<evidence type="ECO:0000313" key="7">
    <source>
        <dbReference type="EMBL" id="GKH01837.1"/>
    </source>
</evidence>
<feature type="chain" id="PRO_5041209381" description="Solute-binding protein family 3/N-terminal domain-containing protein" evidence="5">
    <location>
        <begin position="23"/>
        <end position="308"/>
    </location>
</feature>